<reference evidence="1 2" key="1">
    <citation type="submission" date="2020-08" db="EMBL/GenBank/DDBJ databases">
        <title>Genomic Encyclopedia of Type Strains, Phase IV (KMG-IV): sequencing the most valuable type-strain genomes for metagenomic binning, comparative biology and taxonomic classification.</title>
        <authorList>
            <person name="Goeker M."/>
        </authorList>
    </citation>
    <scope>NUCLEOTIDE SEQUENCE [LARGE SCALE GENOMIC DNA]</scope>
    <source>
        <strain evidence="1 2">DSM 43350</strain>
    </source>
</reference>
<organism evidence="1 2">
    <name type="scientific">Streptomyces paradoxus</name>
    <dbReference type="NCBI Taxonomy" id="66375"/>
    <lineage>
        <taxon>Bacteria</taxon>
        <taxon>Bacillati</taxon>
        <taxon>Actinomycetota</taxon>
        <taxon>Actinomycetes</taxon>
        <taxon>Kitasatosporales</taxon>
        <taxon>Streptomycetaceae</taxon>
        <taxon>Streptomyces</taxon>
    </lineage>
</organism>
<proteinExistence type="predicted"/>
<evidence type="ECO:0000313" key="1">
    <source>
        <dbReference type="EMBL" id="MBB6076432.1"/>
    </source>
</evidence>
<keyword evidence="2" id="KW-1185">Reference proteome</keyword>
<protein>
    <submittedName>
        <fullName evidence="1">Uncharacterized protein</fullName>
    </submittedName>
</protein>
<dbReference type="Proteomes" id="UP000591537">
    <property type="component" value="Unassembled WGS sequence"/>
</dbReference>
<gene>
    <name evidence="1" type="ORF">HNR57_002337</name>
</gene>
<dbReference type="AlphaFoldDB" id="A0A7W9WF79"/>
<dbReference type="EMBL" id="JACHGV010000003">
    <property type="protein sequence ID" value="MBB6076432.1"/>
    <property type="molecule type" value="Genomic_DNA"/>
</dbReference>
<sequence>MFSIIVVPPPTTEDERNRTPITRAYGAFAHGAFRVPGRPDRAGATR</sequence>
<accession>A0A7W9WF79</accession>
<comment type="caution">
    <text evidence="1">The sequence shown here is derived from an EMBL/GenBank/DDBJ whole genome shotgun (WGS) entry which is preliminary data.</text>
</comment>
<evidence type="ECO:0000313" key="2">
    <source>
        <dbReference type="Proteomes" id="UP000591537"/>
    </source>
</evidence>
<name>A0A7W9WF79_9ACTN</name>
<dbReference type="RefSeq" id="WP_184559497.1">
    <property type="nucleotide sequence ID" value="NZ_BAAARS010000003.1"/>
</dbReference>